<keyword evidence="2" id="KW-1185">Reference proteome</keyword>
<organism evidence="1 2">
    <name type="scientific">Synaphobranchus kaupii</name>
    <name type="common">Kaup's arrowtooth eel</name>
    <dbReference type="NCBI Taxonomy" id="118154"/>
    <lineage>
        <taxon>Eukaryota</taxon>
        <taxon>Metazoa</taxon>
        <taxon>Chordata</taxon>
        <taxon>Craniata</taxon>
        <taxon>Vertebrata</taxon>
        <taxon>Euteleostomi</taxon>
        <taxon>Actinopterygii</taxon>
        <taxon>Neopterygii</taxon>
        <taxon>Teleostei</taxon>
        <taxon>Anguilliformes</taxon>
        <taxon>Synaphobranchidae</taxon>
        <taxon>Synaphobranchus</taxon>
    </lineage>
</organism>
<dbReference type="EMBL" id="JAINUF010000004">
    <property type="protein sequence ID" value="KAJ8364555.1"/>
    <property type="molecule type" value="Genomic_DNA"/>
</dbReference>
<evidence type="ECO:0000313" key="2">
    <source>
        <dbReference type="Proteomes" id="UP001152622"/>
    </source>
</evidence>
<protein>
    <submittedName>
        <fullName evidence="1">Uncharacterized protein</fullName>
    </submittedName>
</protein>
<gene>
    <name evidence="1" type="ORF">SKAU_G00133860</name>
</gene>
<name>A0A9Q1FQX6_SYNKA</name>
<accession>A0A9Q1FQX6</accession>
<comment type="caution">
    <text evidence="1">The sequence shown here is derived from an EMBL/GenBank/DDBJ whole genome shotgun (WGS) entry which is preliminary data.</text>
</comment>
<dbReference type="Proteomes" id="UP001152622">
    <property type="component" value="Chromosome 4"/>
</dbReference>
<sequence length="118" mass="12857">MNALCTECGEAMDIADGHTRCCLCLGLGKRSQTLAHAVWVCHWRTSRPLGQNAIRRRGCPQARWGPWLDRMPSVEPAIAALVVSPEEAALADAHCPKPQCRAMDDLLCKAYDAAARTA</sequence>
<proteinExistence type="predicted"/>
<reference evidence="1" key="1">
    <citation type="journal article" date="2023" name="Science">
        <title>Genome structures resolve the early diversification of teleost fishes.</title>
        <authorList>
            <person name="Parey E."/>
            <person name="Louis A."/>
            <person name="Montfort J."/>
            <person name="Bouchez O."/>
            <person name="Roques C."/>
            <person name="Iampietro C."/>
            <person name="Lluch J."/>
            <person name="Castinel A."/>
            <person name="Donnadieu C."/>
            <person name="Desvignes T."/>
            <person name="Floi Bucao C."/>
            <person name="Jouanno E."/>
            <person name="Wen M."/>
            <person name="Mejri S."/>
            <person name="Dirks R."/>
            <person name="Jansen H."/>
            <person name="Henkel C."/>
            <person name="Chen W.J."/>
            <person name="Zahm M."/>
            <person name="Cabau C."/>
            <person name="Klopp C."/>
            <person name="Thompson A.W."/>
            <person name="Robinson-Rechavi M."/>
            <person name="Braasch I."/>
            <person name="Lecointre G."/>
            <person name="Bobe J."/>
            <person name="Postlethwait J.H."/>
            <person name="Berthelot C."/>
            <person name="Roest Crollius H."/>
            <person name="Guiguen Y."/>
        </authorList>
    </citation>
    <scope>NUCLEOTIDE SEQUENCE</scope>
    <source>
        <strain evidence="1">WJC10195</strain>
    </source>
</reference>
<dbReference type="OrthoDB" id="7756796at2759"/>
<evidence type="ECO:0000313" key="1">
    <source>
        <dbReference type="EMBL" id="KAJ8364555.1"/>
    </source>
</evidence>
<dbReference type="AlphaFoldDB" id="A0A9Q1FQX6"/>